<dbReference type="EMBL" id="CP003155">
    <property type="protein sequence ID" value="AEV28261.1"/>
    <property type="molecule type" value="Genomic_DNA"/>
</dbReference>
<gene>
    <name evidence="2" type="ordered locus">SpiGrapes_0403</name>
</gene>
<feature type="transmembrane region" description="Helical" evidence="1">
    <location>
        <begin position="12"/>
        <end position="29"/>
    </location>
</feature>
<dbReference type="OrthoDB" id="354433at2"/>
<keyword evidence="3" id="KW-1185">Reference proteome</keyword>
<evidence type="ECO:0000313" key="2">
    <source>
        <dbReference type="EMBL" id="AEV28261.1"/>
    </source>
</evidence>
<evidence type="ECO:0000256" key="1">
    <source>
        <dbReference type="SAM" id="Phobius"/>
    </source>
</evidence>
<sequence length="1555" mass="169456">MRYHTTAKDIAVSILVVLSCMAICLYGILSFQMGNPAQPLADFILGRFDRGGNLSITAETLDRGFFKKIELNKISVTDSGTTPFTAESLLVQEPLQTVLLSFFQGNRTFSLEAQNPVLDMTVSNLSFNSQGSSLPNRFLNSWLNRNSLSFTANSLSANLSLPQLATSIEDADVSLKLGKNLSFVSLTAAIGEGNLTYGNDSFHAKTITLSFNKQLQLQLLAQSAISHFADSDISFSKLVIQSQFPSFNLSEGVTVFDVSLGALTLARSEGIFTIPNLSGKLTLEKAKPSLAEASFDSLRFESNDYLVTMPTSSANAKFLENSMLIGFGTKEGENITLVKSGEEPVVFNSLQGSVELQDGGRQYAQLSLRELETSLFGWKISLGNIQVSAQGLADSKGYQSLDLSMETGTSLLWEKQNISLASPLSLSLHFTQYFSKLSSSVDLTSLTTNLAKGNFSLSTGYQNDFGQQQIQTELSYGDQLSIYALYDLPSSQKGTLSLDSRLQNLDITAFQTVIDTYAPFLNPYLSEDSLLTGNFSFQSTQGKGKLFGFDGTLSADLALLGLSVGNRTLNAGSTLLAHINTDSVAIDSMTLTTSGYRMLFNGTTAIGTWLPSGNLSLSNVADGSTLFSVGFSPFPPKKYRFSITTPLMESFAIDGSIEQGNVGTVFSQATLSLLDKNYPLDIDFSANTLDFNLQSGKELSVAASFIPPVSVQVKSKKLPIPTISFLKDSQITGNLSFTINNLHDWELLSDTINVEPLYLFGKNYSLSGSLSAIPTRIKIDSLSLSDGSKDFVGNFLYQGTEIIENVQAKLMQPFTVSFAMDDSDRQRFEIALSSEGERIEGITTIKALDLGSLNPQLAGLLLDASFVGFTDFSEILDIDGNLTLSSTDAWKKPLSAKTDIIVKNNLLTFDNATVTYGESSIEDFALSLDTDKGLLTSLGRFVSVKHLVYKDQDTHFNYTFDLGFTPAESIFDLSGTIKNIHENQLTATLSVTDILLLGEKGISDGIYTISYQNGDLKVDSSLLKLGYDLHTNSFSGSLDKRFGVGGDFIGSLNQENIYLEADNIFFPLPLLNRIFPKPILTFLEGNVEGEMLLSGAPANLKVYGQLFVDNVKLQIFWLQKDIVSAKNVTASFNGERGTTSFFPFFSTNLTTGETVQGRGKVSASLNGLSISNYQINATTDSGSVFIWLPILDIDADIKAYASGDFELSGVGNETWISGDVLIENASMSMGIKDLPPWYLAGHTTSTDFNITTGKNVSFFYPNPVNPIINATINENQKLAFLYDHKSKVFNLDGVFSFRSGEIFYFQKNFFITEGSLSLHTDALSGQDGIQPKINLRAKMADFDTSGNRVDIYLVLRESTLTNLNPTFESVPSKDINEILEILGQSILPTGAYGQVNLSSVASLAVAATDVAERLGLITNNGTTDLTEIIRISLGLDMFSLRSNIVQNVLIEALPGSTYSSTSSPLARYLNNTTMFMGKYIGNNSFLQALLHLTAMDSSKVTRSFLVPDLSLDLELSLEWNNPLSTFSLFTQPNELSVYNILDTIGFSVTRRIVLR</sequence>
<keyword evidence="1" id="KW-0472">Membrane</keyword>
<dbReference type="Proteomes" id="UP000005632">
    <property type="component" value="Chromosome"/>
</dbReference>
<dbReference type="STRING" id="158190.SpiGrapes_0403"/>
<protein>
    <submittedName>
        <fullName evidence="2">Uncharacterized protein</fullName>
    </submittedName>
</protein>
<evidence type="ECO:0000313" key="3">
    <source>
        <dbReference type="Proteomes" id="UP000005632"/>
    </source>
</evidence>
<dbReference type="RefSeq" id="WP_014269110.1">
    <property type="nucleotide sequence ID" value="NC_016633.1"/>
</dbReference>
<dbReference type="eggNOG" id="COG2911">
    <property type="taxonomic scope" value="Bacteria"/>
</dbReference>
<organism evidence="2 3">
    <name type="scientific">Sphaerochaeta pleomorpha (strain ATCC BAA-1885 / DSM 22778 / Grapes)</name>
    <dbReference type="NCBI Taxonomy" id="158190"/>
    <lineage>
        <taxon>Bacteria</taxon>
        <taxon>Pseudomonadati</taxon>
        <taxon>Spirochaetota</taxon>
        <taxon>Spirochaetia</taxon>
        <taxon>Spirochaetales</taxon>
        <taxon>Sphaerochaetaceae</taxon>
        <taxon>Sphaerochaeta</taxon>
    </lineage>
</organism>
<dbReference type="HOGENOM" id="CLU_242494_0_0_12"/>
<proteinExistence type="predicted"/>
<dbReference type="KEGG" id="sgp:SpiGrapes_0403"/>
<keyword evidence="1" id="KW-0812">Transmembrane</keyword>
<accession>G8QW18</accession>
<keyword evidence="1" id="KW-1133">Transmembrane helix</keyword>
<dbReference type="PROSITE" id="PS51257">
    <property type="entry name" value="PROKAR_LIPOPROTEIN"/>
    <property type="match status" value="1"/>
</dbReference>
<name>G8QW18_SPHPG</name>
<reference evidence="2 3" key="1">
    <citation type="submission" date="2011-11" db="EMBL/GenBank/DDBJ databases">
        <title>Complete sequence of Spirochaeta sp. grapes.</title>
        <authorList>
            <consortium name="US DOE Joint Genome Institute"/>
            <person name="Lucas S."/>
            <person name="Han J."/>
            <person name="Lapidus A."/>
            <person name="Cheng J.-F."/>
            <person name="Goodwin L."/>
            <person name="Pitluck S."/>
            <person name="Peters L."/>
            <person name="Ovchinnikova G."/>
            <person name="Munk A.C."/>
            <person name="Detter J.C."/>
            <person name="Han C."/>
            <person name="Tapia R."/>
            <person name="Land M."/>
            <person name="Hauser L."/>
            <person name="Kyrpides N."/>
            <person name="Ivanova N."/>
            <person name="Pagani I."/>
            <person name="Ritalahtilisa K."/>
            <person name="Loeffler F."/>
            <person name="Woyke T."/>
        </authorList>
    </citation>
    <scope>NUCLEOTIDE SEQUENCE [LARGE SCALE GENOMIC DNA]</scope>
    <source>
        <strain evidence="3">ATCC BAA-1885 / DSM 22778 / Grapes</strain>
    </source>
</reference>